<feature type="transmembrane region" description="Helical" evidence="7">
    <location>
        <begin position="443"/>
        <end position="460"/>
    </location>
</feature>
<evidence type="ECO:0000313" key="11">
    <source>
        <dbReference type="Proteomes" id="UP000265816"/>
    </source>
</evidence>
<name>A0A398B0I0_9BACI</name>
<sequence>MGKSPLPTSFVTETILNDKESLMRKFIALLTFLFIVSTVSVSVGHAGNGEESKIDVISNYVEEHFKELKVQGLSIGIIQNGKVQFLNYGYSDLEKRLETSEHTNYEIGSLTKSFTALAIMNLEKEGQLSLQDSVSKYFPDFYGIFNEKKQEITIEQLLHHTSGIGEDSIKLLREDASAKALPNLVDKIKGIKLEDIPGKQFEYATINYDILGAIIEKVSGKSYEGYIKSSILTPLQMNNSYVGVESNDQQLSKGFKISYFTPREYQSPIFRNNYPAGYLVSNIENMINWLQLQLGDTTTNISPLVNATHEADKTVSSVNNSFYGKGWFVASNRFDELYHGGMNPNFSSYISFSKKSNSGIVILANTNSDNFYEMSSNLSSFLYGDELKPLEKSASKMDVVYSVFSIILFSLVALLIWFCGYIVYGAKIGKRHRGFEKGSMKKLIINLMLLVPVLYGIYLFPFAFSGVDWYTAVVWSPSSFIIFVGSILTLLIFMYITYFMLLLFPSKNTYFKDAPEILTLGVIAGICNAVVIFLITSALNGTGDLSYTVYYFVLALIIYISGRRTLEVKLVDVAQTIIESIRKKIFDRLFQISYEKFEKMESGRIIATITDDINRIGNLAGLAVVITTSFITIISAFIYLGTVSGLGMIISLLIIVMMAGIYAYFDSKAGKHLNVARETQNKFLSKVEGLIYGFKDISLHRTKKSEYWEEVRKINSEYKSNNVYAFKMFVNAFMLGESLFIIVMGFIVFGFSFVFHIIDEHELTTFIMILLYLLGPINGILNAIPQLAQIRVAIDRVKSLLGQFPDMEHKDKPVILDYYEEIDSLSSSQLTFTYGNEETDGFTVGPIDFAVNKGEILFIIGGNGSGKSTLIKLITGLYKPLTGSIRINNKEIDQGIIGEYISSVFSDSHLFERFYNTDLSEKKEIIDDYLQLLELDKKVDVHHDTLSTVSLSTGQKKRLHLLRCYLEDKPIYIFDELAADQDPHFRKIFYRELLPQMKAEGKIVIAVTHDDHYFDVADKIFKLDMGRMDNISHQYNK</sequence>
<evidence type="ECO:0000256" key="4">
    <source>
        <dbReference type="ARBA" id="ARBA00022840"/>
    </source>
</evidence>
<keyword evidence="6 7" id="KW-0472">Membrane</keyword>
<dbReference type="NCBIfam" id="TIGR01194">
    <property type="entry name" value="cyc_pep_trnsptr"/>
    <property type="match status" value="1"/>
</dbReference>
<dbReference type="InterPro" id="IPR027417">
    <property type="entry name" value="P-loop_NTPase"/>
</dbReference>
<dbReference type="InterPro" id="IPR050491">
    <property type="entry name" value="AmpC-like"/>
</dbReference>
<dbReference type="Pfam" id="PF00005">
    <property type="entry name" value="ABC_tran"/>
    <property type="match status" value="1"/>
</dbReference>
<dbReference type="OrthoDB" id="846150at2"/>
<evidence type="ECO:0000256" key="5">
    <source>
        <dbReference type="ARBA" id="ARBA00022989"/>
    </source>
</evidence>
<dbReference type="PANTHER" id="PTHR46825:SF11">
    <property type="entry name" value="PENICILLIN-BINDING PROTEIN 4"/>
    <property type="match status" value="1"/>
</dbReference>
<feature type="transmembrane region" description="Helical" evidence="7">
    <location>
        <begin position="738"/>
        <end position="758"/>
    </location>
</feature>
<dbReference type="SMART" id="SM00382">
    <property type="entry name" value="AAA"/>
    <property type="match status" value="1"/>
</dbReference>
<evidence type="ECO:0000256" key="3">
    <source>
        <dbReference type="ARBA" id="ARBA00022741"/>
    </source>
</evidence>
<feature type="transmembrane region" description="Helical" evidence="7">
    <location>
        <begin position="517"/>
        <end position="539"/>
    </location>
</feature>
<dbReference type="Pfam" id="PF00144">
    <property type="entry name" value="Beta-lactamase"/>
    <property type="match status" value="1"/>
</dbReference>
<keyword evidence="5 7" id="KW-1133">Transmembrane helix</keyword>
<dbReference type="InterPro" id="IPR003593">
    <property type="entry name" value="AAA+_ATPase"/>
</dbReference>
<evidence type="ECO:0000259" key="8">
    <source>
        <dbReference type="PROSITE" id="PS50893"/>
    </source>
</evidence>
<dbReference type="CDD" id="cd07346">
    <property type="entry name" value="ABC_6TM_exporters"/>
    <property type="match status" value="1"/>
</dbReference>
<accession>A0A398B0I0</accession>
<dbReference type="GO" id="GO:0005524">
    <property type="term" value="F:ATP binding"/>
    <property type="evidence" value="ECO:0007669"/>
    <property type="project" value="UniProtKB-KW"/>
</dbReference>
<feature type="transmembrane region" description="Helical" evidence="7">
    <location>
        <begin position="545"/>
        <end position="562"/>
    </location>
</feature>
<dbReference type="EMBL" id="QWVT01000028">
    <property type="protein sequence ID" value="RID83347.1"/>
    <property type="molecule type" value="Genomic_DNA"/>
</dbReference>
<feature type="transmembrane region" description="Helical" evidence="7">
    <location>
        <begin position="399"/>
        <end position="423"/>
    </location>
</feature>
<reference evidence="10 11" key="1">
    <citation type="submission" date="2018-08" db="EMBL/GenBank/DDBJ databases">
        <title>Bacillus jemisoniae sp. nov., Bacillus chryseoplanitiae sp. nov., Bacillus resnikiae sp. nov., and Bacillus frankliniae sp. nov., isolated from Viking spacecraft and associated surfaces.</title>
        <authorList>
            <person name="Seuylemezian A."/>
            <person name="Vaishampayan P."/>
        </authorList>
    </citation>
    <scope>NUCLEOTIDE SEQUENCE [LARGE SCALE GENOMIC DNA]</scope>
    <source>
        <strain evidence="10 11">JJ-247</strain>
    </source>
</reference>
<dbReference type="InterPro" id="IPR003439">
    <property type="entry name" value="ABC_transporter-like_ATP-bd"/>
</dbReference>
<dbReference type="GO" id="GO:1904680">
    <property type="term" value="F:peptide transmembrane transporter activity"/>
    <property type="evidence" value="ECO:0007669"/>
    <property type="project" value="InterPro"/>
</dbReference>
<feature type="transmembrane region" description="Helical" evidence="7">
    <location>
        <begin position="646"/>
        <end position="665"/>
    </location>
</feature>
<dbReference type="InterPro" id="IPR012338">
    <property type="entry name" value="Beta-lactam/transpept-like"/>
</dbReference>
<keyword evidence="11" id="KW-1185">Reference proteome</keyword>
<dbReference type="SUPFAM" id="SSF90123">
    <property type="entry name" value="ABC transporter transmembrane region"/>
    <property type="match status" value="1"/>
</dbReference>
<dbReference type="GO" id="GO:0140359">
    <property type="term" value="F:ABC-type transporter activity"/>
    <property type="evidence" value="ECO:0007669"/>
    <property type="project" value="InterPro"/>
</dbReference>
<dbReference type="Gene3D" id="1.20.1560.10">
    <property type="entry name" value="ABC transporter type 1, transmembrane domain"/>
    <property type="match status" value="1"/>
</dbReference>
<evidence type="ECO:0000256" key="2">
    <source>
        <dbReference type="ARBA" id="ARBA00022692"/>
    </source>
</evidence>
<proteinExistence type="predicted"/>
<gene>
    <name evidence="10" type="ORF">D1970_15785</name>
</gene>
<dbReference type="AlphaFoldDB" id="A0A398B0I0"/>
<keyword evidence="2 7" id="KW-0812">Transmembrane</keyword>
<dbReference type="GO" id="GO:0015833">
    <property type="term" value="P:peptide transport"/>
    <property type="evidence" value="ECO:0007669"/>
    <property type="project" value="InterPro"/>
</dbReference>
<evidence type="ECO:0000256" key="6">
    <source>
        <dbReference type="ARBA" id="ARBA00023136"/>
    </source>
</evidence>
<dbReference type="Proteomes" id="UP000265816">
    <property type="component" value="Unassembled WGS sequence"/>
</dbReference>
<evidence type="ECO:0000256" key="7">
    <source>
        <dbReference type="SAM" id="Phobius"/>
    </source>
</evidence>
<dbReference type="SUPFAM" id="SSF52540">
    <property type="entry name" value="P-loop containing nucleoside triphosphate hydrolases"/>
    <property type="match status" value="1"/>
</dbReference>
<dbReference type="Gene3D" id="3.40.50.300">
    <property type="entry name" value="P-loop containing nucleotide triphosphate hydrolases"/>
    <property type="match status" value="1"/>
</dbReference>
<comment type="caution">
    <text evidence="10">The sequence shown here is derived from an EMBL/GenBank/DDBJ whole genome shotgun (WGS) entry which is preliminary data.</text>
</comment>
<feature type="transmembrane region" description="Helical" evidence="7">
    <location>
        <begin position="480"/>
        <end position="505"/>
    </location>
</feature>
<evidence type="ECO:0000313" key="10">
    <source>
        <dbReference type="EMBL" id="RID83347.1"/>
    </source>
</evidence>
<dbReference type="InterPro" id="IPR005898">
    <property type="entry name" value="Cyc_pep_transpt_SyrD/YojI"/>
</dbReference>
<feature type="domain" description="ABC transmembrane type-1" evidence="9">
    <location>
        <begin position="517"/>
        <end position="789"/>
    </location>
</feature>
<dbReference type="InterPro" id="IPR001466">
    <property type="entry name" value="Beta-lactam-related"/>
</dbReference>
<dbReference type="PROSITE" id="PS50929">
    <property type="entry name" value="ABC_TM1F"/>
    <property type="match status" value="1"/>
</dbReference>
<dbReference type="GO" id="GO:0005886">
    <property type="term" value="C:plasma membrane"/>
    <property type="evidence" value="ECO:0007669"/>
    <property type="project" value="UniProtKB-SubCell"/>
</dbReference>
<dbReference type="Pfam" id="PF00664">
    <property type="entry name" value="ABC_membrane"/>
    <property type="match status" value="1"/>
</dbReference>
<feature type="transmembrane region" description="Helical" evidence="7">
    <location>
        <begin position="619"/>
        <end position="640"/>
    </location>
</feature>
<feature type="domain" description="ABC transporter" evidence="8">
    <location>
        <begin position="825"/>
        <end position="1035"/>
    </location>
</feature>
<dbReference type="Gene3D" id="3.40.710.10">
    <property type="entry name" value="DD-peptidase/beta-lactamase superfamily"/>
    <property type="match status" value="1"/>
</dbReference>
<dbReference type="InterPro" id="IPR011527">
    <property type="entry name" value="ABC1_TM_dom"/>
</dbReference>
<comment type="subcellular location">
    <subcellularLocation>
        <location evidence="1">Cell membrane</location>
        <topology evidence="1">Multi-pass membrane protein</topology>
    </subcellularLocation>
</comment>
<dbReference type="PANTHER" id="PTHR46825">
    <property type="entry name" value="D-ALANYL-D-ALANINE-CARBOXYPEPTIDASE/ENDOPEPTIDASE AMPH"/>
    <property type="match status" value="1"/>
</dbReference>
<dbReference type="GO" id="GO:0016887">
    <property type="term" value="F:ATP hydrolysis activity"/>
    <property type="evidence" value="ECO:0007669"/>
    <property type="project" value="InterPro"/>
</dbReference>
<evidence type="ECO:0000259" key="9">
    <source>
        <dbReference type="PROSITE" id="PS50929"/>
    </source>
</evidence>
<organism evidence="10 11">
    <name type="scientific">Mesobacillus zeae</name>
    <dbReference type="NCBI Taxonomy" id="1917180"/>
    <lineage>
        <taxon>Bacteria</taxon>
        <taxon>Bacillati</taxon>
        <taxon>Bacillota</taxon>
        <taxon>Bacilli</taxon>
        <taxon>Bacillales</taxon>
        <taxon>Bacillaceae</taxon>
        <taxon>Mesobacillus</taxon>
    </lineage>
</organism>
<dbReference type="SUPFAM" id="SSF56601">
    <property type="entry name" value="beta-lactamase/transpeptidase-like"/>
    <property type="match status" value="1"/>
</dbReference>
<evidence type="ECO:0000256" key="1">
    <source>
        <dbReference type="ARBA" id="ARBA00004651"/>
    </source>
</evidence>
<feature type="transmembrane region" description="Helical" evidence="7">
    <location>
        <begin position="764"/>
        <end position="784"/>
    </location>
</feature>
<keyword evidence="3" id="KW-0547">Nucleotide-binding</keyword>
<protein>
    <submittedName>
        <fullName evidence="10">Cyclic peptide export ABC transporter</fullName>
    </submittedName>
</protein>
<dbReference type="InterPro" id="IPR036640">
    <property type="entry name" value="ABC1_TM_sf"/>
</dbReference>
<keyword evidence="4" id="KW-0067">ATP-binding</keyword>
<dbReference type="PROSITE" id="PS50893">
    <property type="entry name" value="ABC_TRANSPORTER_2"/>
    <property type="match status" value="1"/>
</dbReference>